<proteinExistence type="inferred from homology"/>
<comment type="similarity">
    <text evidence="2 6">Belongs to the DP1 family.</text>
</comment>
<evidence type="ECO:0000256" key="6">
    <source>
        <dbReference type="RuleBase" id="RU362006"/>
    </source>
</evidence>
<sequence length="147" mass="16979">MLDTLMIFLYFIAADFYPAYSSLKAYKETEATGSLDFWHKFWIVRSLLLLFEYLFESLLLKIPAFYIGRFALFVFLSVFGGAGLIYDSCLGPFLETYQESIDKGIAFIFDLGSTSFRKVLGSIRDLLLHQFREFINLTLSKKANQNN</sequence>
<protein>
    <submittedName>
        <fullName evidence="8">Uncharacterized protein</fullName>
    </submittedName>
</protein>
<dbReference type="Proteomes" id="UP001162131">
    <property type="component" value="Unassembled WGS sequence"/>
</dbReference>
<comment type="caution">
    <text evidence="8">The sequence shown here is derived from an EMBL/GenBank/DDBJ whole genome shotgun (WGS) entry which is preliminary data.</text>
</comment>
<dbReference type="AlphaFoldDB" id="A0AAU9IBW5"/>
<organism evidence="8 9">
    <name type="scientific">Blepharisma stoltei</name>
    <dbReference type="NCBI Taxonomy" id="1481888"/>
    <lineage>
        <taxon>Eukaryota</taxon>
        <taxon>Sar</taxon>
        <taxon>Alveolata</taxon>
        <taxon>Ciliophora</taxon>
        <taxon>Postciliodesmatophora</taxon>
        <taxon>Heterotrichea</taxon>
        <taxon>Heterotrichida</taxon>
        <taxon>Blepharismidae</taxon>
        <taxon>Blepharisma</taxon>
    </lineage>
</organism>
<evidence type="ECO:0000256" key="5">
    <source>
        <dbReference type="ARBA" id="ARBA00023136"/>
    </source>
</evidence>
<dbReference type="GO" id="GO:0016020">
    <property type="term" value="C:membrane"/>
    <property type="evidence" value="ECO:0007669"/>
    <property type="project" value="UniProtKB-SubCell"/>
</dbReference>
<evidence type="ECO:0000256" key="4">
    <source>
        <dbReference type="ARBA" id="ARBA00022989"/>
    </source>
</evidence>
<keyword evidence="5 7" id="KW-0472">Membrane</keyword>
<feature type="transmembrane region" description="Helical" evidence="7">
    <location>
        <begin position="67"/>
        <end position="86"/>
    </location>
</feature>
<dbReference type="PANTHER" id="PTHR12300">
    <property type="entry name" value="HVA22-LIKE PROTEINS"/>
    <property type="match status" value="1"/>
</dbReference>
<comment type="subcellular location">
    <subcellularLocation>
        <location evidence="1 6">Membrane</location>
        <topology evidence="1 6">Multi-pass membrane protein</topology>
    </subcellularLocation>
</comment>
<keyword evidence="3 7" id="KW-0812">Transmembrane</keyword>
<keyword evidence="4 7" id="KW-1133">Transmembrane helix</keyword>
<dbReference type="InterPro" id="IPR004345">
    <property type="entry name" value="TB2_DP1_HVA22"/>
</dbReference>
<evidence type="ECO:0000256" key="1">
    <source>
        <dbReference type="ARBA" id="ARBA00004141"/>
    </source>
</evidence>
<evidence type="ECO:0000256" key="3">
    <source>
        <dbReference type="ARBA" id="ARBA00022692"/>
    </source>
</evidence>
<keyword evidence="9" id="KW-1185">Reference proteome</keyword>
<evidence type="ECO:0000256" key="2">
    <source>
        <dbReference type="ARBA" id="ARBA00008573"/>
    </source>
</evidence>
<name>A0AAU9IBW5_9CILI</name>
<evidence type="ECO:0000313" key="8">
    <source>
        <dbReference type="EMBL" id="CAG9311687.1"/>
    </source>
</evidence>
<evidence type="ECO:0000256" key="7">
    <source>
        <dbReference type="SAM" id="Phobius"/>
    </source>
</evidence>
<reference evidence="8" key="1">
    <citation type="submission" date="2021-09" db="EMBL/GenBank/DDBJ databases">
        <authorList>
            <consortium name="AG Swart"/>
            <person name="Singh M."/>
            <person name="Singh A."/>
            <person name="Seah K."/>
            <person name="Emmerich C."/>
        </authorList>
    </citation>
    <scope>NUCLEOTIDE SEQUENCE</scope>
    <source>
        <strain evidence="8">ATCC30299</strain>
    </source>
</reference>
<gene>
    <name evidence="8" type="ORF">BSTOLATCC_MIC3973</name>
</gene>
<feature type="transmembrane region" description="Helical" evidence="7">
    <location>
        <begin position="37"/>
        <end position="55"/>
    </location>
</feature>
<dbReference type="PANTHER" id="PTHR12300:SF161">
    <property type="entry name" value="RECEPTOR EXPRESSION-ENHANCING PROTEIN"/>
    <property type="match status" value="1"/>
</dbReference>
<accession>A0AAU9IBW5</accession>
<dbReference type="EMBL" id="CAJZBQ010000004">
    <property type="protein sequence ID" value="CAG9311687.1"/>
    <property type="molecule type" value="Genomic_DNA"/>
</dbReference>
<evidence type="ECO:0000313" key="9">
    <source>
        <dbReference type="Proteomes" id="UP001162131"/>
    </source>
</evidence>
<dbReference type="Pfam" id="PF03134">
    <property type="entry name" value="TB2_DP1_HVA22"/>
    <property type="match status" value="1"/>
</dbReference>